<accession>A0A428MI08</accession>
<dbReference type="Proteomes" id="UP000269669">
    <property type="component" value="Unassembled WGS sequence"/>
</dbReference>
<dbReference type="Pfam" id="PF05638">
    <property type="entry name" value="T6SS_HCP"/>
    <property type="match status" value="1"/>
</dbReference>
<dbReference type="PANTHER" id="PTHR34319:SF7">
    <property type="entry name" value="HNH ENDONUCLEASE DOMAIN-CONTAINING PROTEIN"/>
    <property type="match status" value="1"/>
</dbReference>
<proteinExistence type="predicted"/>
<comment type="caution">
    <text evidence="1">The sequence shown here is derived from an EMBL/GenBank/DDBJ whole genome shotgun (WGS) entry which is preliminary data.</text>
</comment>
<dbReference type="InterPro" id="IPR036624">
    <property type="entry name" value="Hcp1-lik_sf"/>
</dbReference>
<keyword evidence="2" id="KW-1185">Reference proteome</keyword>
<dbReference type="RefSeq" id="WP_125485092.1">
    <property type="nucleotide sequence ID" value="NZ_RSDW01000001.1"/>
</dbReference>
<dbReference type="Gene3D" id="2.30.110.20">
    <property type="entry name" value="Hcp1-like"/>
    <property type="match status" value="1"/>
</dbReference>
<reference evidence="1 2" key="1">
    <citation type="submission" date="2018-12" db="EMBL/GenBank/DDBJ databases">
        <title>Sequencing of bacterial isolates from soil warming experiment in Harvard Forest, Massachusetts, USA.</title>
        <authorList>
            <person name="Deangelis K."/>
        </authorList>
    </citation>
    <scope>NUCLEOTIDE SEQUENCE [LARGE SCALE GENOMIC DNA]</scope>
    <source>
        <strain evidence="1 2">EB153</strain>
    </source>
</reference>
<dbReference type="EMBL" id="RSDW01000001">
    <property type="protein sequence ID" value="RSL16497.1"/>
    <property type="molecule type" value="Genomic_DNA"/>
</dbReference>
<dbReference type="OrthoDB" id="119701at2"/>
<gene>
    <name evidence="1" type="ORF">EDE15_2013</name>
</gene>
<sequence length="161" mass="17349">MAVQIYATVTGAKQGAFKGEATQKGREKMLPVVGFSYGVIVPHDIASGQASGRRQHQPVVFSKEWGASSPQFYTAAYTNEVLTTVLFSFFSLDKTGVQQLSHTIKLTNASIASVKQSVALPQSGGPIIDSRELQEISLTFQKIDINIPNGSEAIDDWSAIT</sequence>
<organism evidence="1 2">
    <name type="scientific">Edaphobacter aggregans</name>
    <dbReference type="NCBI Taxonomy" id="570835"/>
    <lineage>
        <taxon>Bacteria</taxon>
        <taxon>Pseudomonadati</taxon>
        <taxon>Acidobacteriota</taxon>
        <taxon>Terriglobia</taxon>
        <taxon>Terriglobales</taxon>
        <taxon>Acidobacteriaceae</taxon>
        <taxon>Edaphobacter</taxon>
    </lineage>
</organism>
<name>A0A428MI08_9BACT</name>
<dbReference type="SUPFAM" id="SSF141452">
    <property type="entry name" value="Hcp1-like"/>
    <property type="match status" value="1"/>
</dbReference>
<dbReference type="InterPro" id="IPR008514">
    <property type="entry name" value="T6SS_Hcp"/>
</dbReference>
<dbReference type="NCBIfam" id="TIGR03344">
    <property type="entry name" value="VI_effect_Hcp1"/>
    <property type="match status" value="1"/>
</dbReference>
<dbReference type="PANTHER" id="PTHR34319">
    <property type="entry name" value="MAJOR EXPORTED PROTEIN"/>
    <property type="match status" value="1"/>
</dbReference>
<dbReference type="AlphaFoldDB" id="A0A428MI08"/>
<dbReference type="InterPro" id="IPR052947">
    <property type="entry name" value="T6SS_Hcp1_domain"/>
</dbReference>
<protein>
    <submittedName>
        <fullName evidence="1">Type VI secretion system secreted protein Hcp</fullName>
    </submittedName>
</protein>
<evidence type="ECO:0000313" key="1">
    <source>
        <dbReference type="EMBL" id="RSL16497.1"/>
    </source>
</evidence>
<evidence type="ECO:0000313" key="2">
    <source>
        <dbReference type="Proteomes" id="UP000269669"/>
    </source>
</evidence>